<proteinExistence type="predicted"/>
<evidence type="ECO:0000313" key="3">
    <source>
        <dbReference type="Proteomes" id="UP000530268"/>
    </source>
</evidence>
<evidence type="ECO:0000313" key="2">
    <source>
        <dbReference type="EMBL" id="MBB3992393.1"/>
    </source>
</evidence>
<reference evidence="2 3" key="1">
    <citation type="submission" date="2020-08" db="EMBL/GenBank/DDBJ databases">
        <title>Genomic Encyclopedia of Type Strains, Phase IV (KMG-IV): sequencing the most valuable type-strain genomes for metagenomic binning, comparative biology and taxonomic classification.</title>
        <authorList>
            <person name="Goeker M."/>
        </authorList>
    </citation>
    <scope>NUCLEOTIDE SEQUENCE [LARGE SCALE GENOMIC DNA]</scope>
    <source>
        <strain evidence="2 3">DSM 102234</strain>
    </source>
</reference>
<evidence type="ECO:0000256" key="1">
    <source>
        <dbReference type="SAM" id="SignalP"/>
    </source>
</evidence>
<comment type="caution">
    <text evidence="2">The sequence shown here is derived from an EMBL/GenBank/DDBJ whole genome shotgun (WGS) entry which is preliminary data.</text>
</comment>
<protein>
    <submittedName>
        <fullName evidence="2">Uncharacterized protein</fullName>
    </submittedName>
</protein>
<feature type="chain" id="PRO_5030964464" evidence="1">
    <location>
        <begin position="19"/>
        <end position="117"/>
    </location>
</feature>
<dbReference type="RefSeq" id="WP_184561538.1">
    <property type="nucleotide sequence ID" value="NZ_JACIEI010000001.1"/>
</dbReference>
<feature type="signal peptide" evidence="1">
    <location>
        <begin position="1"/>
        <end position="18"/>
    </location>
</feature>
<dbReference type="Proteomes" id="UP000530268">
    <property type="component" value="Unassembled WGS sequence"/>
</dbReference>
<keyword evidence="1" id="KW-0732">Signal</keyword>
<dbReference type="EMBL" id="JACIEI010000001">
    <property type="protein sequence ID" value="MBB3992393.1"/>
    <property type="molecule type" value="Genomic_DNA"/>
</dbReference>
<sequence>MIKKTLVILALSAAPAFADPATVHYVKVSKSSGAYTFDVTVKHADTGWEDYADIFRIKDPSGNILGERDLAHPHVDEQPFTRSLSGVKIPDGIDSVTVEVHDNVTGWAPTGKTVKLP</sequence>
<gene>
    <name evidence="2" type="ORF">GGR95_000012</name>
</gene>
<keyword evidence="3" id="KW-1185">Reference proteome</keyword>
<name>A0A7W6E0B1_9RHOB</name>
<dbReference type="AlphaFoldDB" id="A0A7W6E0B1"/>
<organism evidence="2 3">
    <name type="scientific">Sulfitobacter undariae</name>
    <dbReference type="NCBI Taxonomy" id="1563671"/>
    <lineage>
        <taxon>Bacteria</taxon>
        <taxon>Pseudomonadati</taxon>
        <taxon>Pseudomonadota</taxon>
        <taxon>Alphaproteobacteria</taxon>
        <taxon>Rhodobacterales</taxon>
        <taxon>Roseobacteraceae</taxon>
        <taxon>Sulfitobacter</taxon>
    </lineage>
</organism>
<accession>A0A7W6E0B1</accession>